<evidence type="ECO:0000259" key="4">
    <source>
        <dbReference type="Pfam" id="PF19407"/>
    </source>
</evidence>
<dbReference type="Pfam" id="PF19407">
    <property type="entry name" value="DUF5979"/>
    <property type="match status" value="1"/>
</dbReference>
<feature type="region of interest" description="Disordered" evidence="1">
    <location>
        <begin position="177"/>
        <end position="247"/>
    </location>
</feature>
<proteinExistence type="predicted"/>
<dbReference type="AlphaFoldDB" id="A0A448PNJ4"/>
<keyword evidence="3" id="KW-0732">Signal</keyword>
<sequence length="278" mass="28240">MPLSSLRPRSVGQVAAAALIASVLVLPHPAARADDANDGDVGAFAVVKWVMDYDLMPVAYHPGASSGALLVTGGFPVTNVAANSGIDPDDLDELRKKEFTFTYQCDDAAKTTGTITAKGDGNPVKSPALPVGTMCEITEDLGSAQAEGYVLEDWDSSETVRITGEGVDNVYFTNYYSPTPDKPAPSPSPTSDRPTASPSPTPDTVTPSASASVTQGSSVEPSPSGTAEVTSPNGTTPSTPPAPPAPVLASTGLSLAVALTGLLGFAGGAALLIARRRA</sequence>
<evidence type="ECO:0000256" key="1">
    <source>
        <dbReference type="SAM" id="MobiDB-lite"/>
    </source>
</evidence>
<gene>
    <name evidence="5" type="ORF">NCTC10951_02397</name>
</gene>
<dbReference type="OrthoDB" id="26621at2049"/>
<dbReference type="RefSeq" id="WP_126414743.1">
    <property type="nucleotide sequence ID" value="NZ_JASPER010000024.1"/>
</dbReference>
<evidence type="ECO:0000313" key="6">
    <source>
        <dbReference type="Proteomes" id="UP000268658"/>
    </source>
</evidence>
<evidence type="ECO:0000256" key="2">
    <source>
        <dbReference type="SAM" id="Phobius"/>
    </source>
</evidence>
<evidence type="ECO:0000313" key="5">
    <source>
        <dbReference type="EMBL" id="VEI17832.1"/>
    </source>
</evidence>
<keyword evidence="2" id="KW-0472">Membrane</keyword>
<name>A0A448PNJ4_ACTVI</name>
<dbReference type="InterPro" id="IPR046022">
    <property type="entry name" value="DUF5979"/>
</dbReference>
<keyword evidence="2" id="KW-0812">Transmembrane</keyword>
<feature type="signal peptide" evidence="3">
    <location>
        <begin position="1"/>
        <end position="33"/>
    </location>
</feature>
<feature type="transmembrane region" description="Helical" evidence="2">
    <location>
        <begin position="253"/>
        <end position="274"/>
    </location>
</feature>
<dbReference type="Proteomes" id="UP000268658">
    <property type="component" value="Chromosome"/>
</dbReference>
<dbReference type="KEGG" id="avc:NCTC10951_02397"/>
<reference evidence="5 6" key="1">
    <citation type="submission" date="2018-12" db="EMBL/GenBank/DDBJ databases">
        <authorList>
            <consortium name="Pathogen Informatics"/>
        </authorList>
    </citation>
    <scope>NUCLEOTIDE SEQUENCE [LARGE SCALE GENOMIC DNA]</scope>
    <source>
        <strain evidence="5 6">NCTC10951</strain>
    </source>
</reference>
<feature type="chain" id="PRO_5043444936" description="DUF5979 domain-containing protein" evidence="3">
    <location>
        <begin position="34"/>
        <end position="278"/>
    </location>
</feature>
<organism evidence="5 6">
    <name type="scientific">Actinomyces viscosus</name>
    <dbReference type="NCBI Taxonomy" id="1656"/>
    <lineage>
        <taxon>Bacteria</taxon>
        <taxon>Bacillati</taxon>
        <taxon>Actinomycetota</taxon>
        <taxon>Actinomycetes</taxon>
        <taxon>Actinomycetales</taxon>
        <taxon>Actinomycetaceae</taxon>
        <taxon>Actinomyces</taxon>
    </lineage>
</organism>
<feature type="compositionally biased region" description="Polar residues" evidence="1">
    <location>
        <begin position="213"/>
        <end position="229"/>
    </location>
</feature>
<accession>A0A448PNJ4</accession>
<protein>
    <recommendedName>
        <fullName evidence="4">DUF5979 domain-containing protein</fullName>
    </recommendedName>
</protein>
<feature type="domain" description="DUF5979" evidence="4">
    <location>
        <begin position="88"/>
        <end position="176"/>
    </location>
</feature>
<evidence type="ECO:0000256" key="3">
    <source>
        <dbReference type="SAM" id="SignalP"/>
    </source>
</evidence>
<feature type="compositionally biased region" description="Low complexity" evidence="1">
    <location>
        <begin position="189"/>
        <end position="212"/>
    </location>
</feature>
<keyword evidence="2" id="KW-1133">Transmembrane helix</keyword>
<dbReference type="EMBL" id="LR134477">
    <property type="protein sequence ID" value="VEI17832.1"/>
    <property type="molecule type" value="Genomic_DNA"/>
</dbReference>